<evidence type="ECO:0000313" key="1">
    <source>
        <dbReference type="EnsemblMetazoa" id="Aqu2.1.26868_001"/>
    </source>
</evidence>
<dbReference type="EnsemblMetazoa" id="Aqu2.1.26868_001">
    <property type="protein sequence ID" value="Aqu2.1.26868_001"/>
    <property type="gene ID" value="Aqu2.1.26868"/>
</dbReference>
<dbReference type="InParanoid" id="A0A1X7UHC0"/>
<accession>A0A1X7UHC0</accession>
<organism evidence="1">
    <name type="scientific">Amphimedon queenslandica</name>
    <name type="common">Sponge</name>
    <dbReference type="NCBI Taxonomy" id="400682"/>
    <lineage>
        <taxon>Eukaryota</taxon>
        <taxon>Metazoa</taxon>
        <taxon>Porifera</taxon>
        <taxon>Demospongiae</taxon>
        <taxon>Heteroscleromorpha</taxon>
        <taxon>Haplosclerida</taxon>
        <taxon>Niphatidae</taxon>
        <taxon>Amphimedon</taxon>
    </lineage>
</organism>
<reference evidence="1" key="1">
    <citation type="submission" date="2017-05" db="UniProtKB">
        <authorList>
            <consortium name="EnsemblMetazoa"/>
        </authorList>
    </citation>
    <scope>IDENTIFICATION</scope>
</reference>
<name>A0A1X7UHC0_AMPQE</name>
<proteinExistence type="predicted"/>
<dbReference type="AlphaFoldDB" id="A0A1X7UHC0"/>
<protein>
    <submittedName>
        <fullName evidence="1">Uncharacterized protein</fullName>
    </submittedName>
</protein>
<sequence>MIIILKISIKWRCEEGGLISEGCGLASCQLIIHAVVFKRLHKNGRINQQVHSHEEEE</sequence>